<dbReference type="InterPro" id="IPR026960">
    <property type="entry name" value="RVT-Znf"/>
</dbReference>
<dbReference type="PANTHER" id="PTHR33116">
    <property type="entry name" value="REVERSE TRANSCRIPTASE ZINC-BINDING DOMAIN-CONTAINING PROTEIN-RELATED-RELATED"/>
    <property type="match status" value="1"/>
</dbReference>
<evidence type="ECO:0000259" key="1">
    <source>
        <dbReference type="Pfam" id="PF13966"/>
    </source>
</evidence>
<dbReference type="PANTHER" id="PTHR33116:SF84">
    <property type="entry name" value="RNA-DIRECTED DNA POLYMERASE"/>
    <property type="match status" value="1"/>
</dbReference>
<feature type="domain" description="Reverse transcriptase zinc-binding" evidence="1">
    <location>
        <begin position="204"/>
        <end position="262"/>
    </location>
</feature>
<evidence type="ECO:0000313" key="3">
    <source>
        <dbReference type="Proteomes" id="UP001153076"/>
    </source>
</evidence>
<reference evidence="2" key="1">
    <citation type="submission" date="2022-04" db="EMBL/GenBank/DDBJ databases">
        <title>Carnegiea gigantea Genome sequencing and assembly v2.</title>
        <authorList>
            <person name="Copetti D."/>
            <person name="Sanderson M.J."/>
            <person name="Burquez A."/>
            <person name="Wojciechowski M.F."/>
        </authorList>
    </citation>
    <scope>NUCLEOTIDE SEQUENCE</scope>
    <source>
        <strain evidence="2">SGP5-SGP5p</strain>
        <tissue evidence="2">Aerial part</tissue>
    </source>
</reference>
<keyword evidence="3" id="KW-1185">Reference proteome</keyword>
<sequence length="262" mass="30095">MVSFDQVGHTMCQFYQNLLGDHQAARTPVDMDLTGFSEANLPLQSLGVPVTASKLTKLECRSLVEKMLSRVHICSTRHFSFAGRAKPINSIIFGMFNYWASIFMLPTNVVERITQICRDFLWGGTDDYTKTPYHSSSLEKKYRGLGLKDLAAWNKAVNAKLVWAVAKKKDLLWVKWVHAGTGRRYASSRSSSKRDAQPLSNGHGYQWQIGRQQKVPWPKLIWARTLIPRHAFILWIFTHHKLPIKARLRKYMMQPDIQCSLC</sequence>
<name>A0A9Q1JQ31_9CARY</name>
<gene>
    <name evidence="2" type="ORF">Cgig2_003297</name>
</gene>
<dbReference type="AlphaFoldDB" id="A0A9Q1JQ31"/>
<dbReference type="EMBL" id="JAKOGI010000954">
    <property type="protein sequence ID" value="KAJ8428966.1"/>
    <property type="molecule type" value="Genomic_DNA"/>
</dbReference>
<organism evidence="2 3">
    <name type="scientific">Carnegiea gigantea</name>
    <dbReference type="NCBI Taxonomy" id="171969"/>
    <lineage>
        <taxon>Eukaryota</taxon>
        <taxon>Viridiplantae</taxon>
        <taxon>Streptophyta</taxon>
        <taxon>Embryophyta</taxon>
        <taxon>Tracheophyta</taxon>
        <taxon>Spermatophyta</taxon>
        <taxon>Magnoliopsida</taxon>
        <taxon>eudicotyledons</taxon>
        <taxon>Gunneridae</taxon>
        <taxon>Pentapetalae</taxon>
        <taxon>Caryophyllales</taxon>
        <taxon>Cactineae</taxon>
        <taxon>Cactaceae</taxon>
        <taxon>Cactoideae</taxon>
        <taxon>Echinocereeae</taxon>
        <taxon>Carnegiea</taxon>
    </lineage>
</organism>
<dbReference type="Pfam" id="PF13966">
    <property type="entry name" value="zf-RVT"/>
    <property type="match status" value="1"/>
</dbReference>
<dbReference type="OrthoDB" id="1751077at2759"/>
<comment type="caution">
    <text evidence="2">The sequence shown here is derived from an EMBL/GenBank/DDBJ whole genome shotgun (WGS) entry which is preliminary data.</text>
</comment>
<dbReference type="Proteomes" id="UP001153076">
    <property type="component" value="Unassembled WGS sequence"/>
</dbReference>
<proteinExistence type="predicted"/>
<protein>
    <recommendedName>
        <fullName evidence="1">Reverse transcriptase zinc-binding domain-containing protein</fullName>
    </recommendedName>
</protein>
<accession>A0A9Q1JQ31</accession>
<evidence type="ECO:0000313" key="2">
    <source>
        <dbReference type="EMBL" id="KAJ8428966.1"/>
    </source>
</evidence>